<protein>
    <recommendedName>
        <fullName evidence="6">SURF1-like protein</fullName>
    </recommendedName>
</protein>
<feature type="region of interest" description="Disordered" evidence="7">
    <location>
        <begin position="1"/>
        <end position="33"/>
    </location>
</feature>
<gene>
    <name evidence="8" type="ORF">GCM10007368_12810</name>
</gene>
<evidence type="ECO:0000256" key="4">
    <source>
        <dbReference type="ARBA" id="ARBA00022989"/>
    </source>
</evidence>
<proteinExistence type="inferred from homology"/>
<evidence type="ECO:0000256" key="5">
    <source>
        <dbReference type="ARBA" id="ARBA00023136"/>
    </source>
</evidence>
<evidence type="ECO:0000256" key="2">
    <source>
        <dbReference type="ARBA" id="ARBA00007165"/>
    </source>
</evidence>
<evidence type="ECO:0000256" key="7">
    <source>
        <dbReference type="SAM" id="MobiDB-lite"/>
    </source>
</evidence>
<dbReference type="CDD" id="cd06662">
    <property type="entry name" value="SURF1"/>
    <property type="match status" value="1"/>
</dbReference>
<dbReference type="Proteomes" id="UP000632535">
    <property type="component" value="Unassembled WGS sequence"/>
</dbReference>
<feature type="region of interest" description="Disordered" evidence="7">
    <location>
        <begin position="289"/>
        <end position="341"/>
    </location>
</feature>
<feature type="transmembrane region" description="Helical" evidence="6">
    <location>
        <begin position="253"/>
        <end position="271"/>
    </location>
</feature>
<comment type="similarity">
    <text evidence="2 6">Belongs to the SURF1 family.</text>
</comment>
<dbReference type="InterPro" id="IPR002994">
    <property type="entry name" value="Surf1/Shy1"/>
</dbReference>
<keyword evidence="9" id="KW-1185">Reference proteome</keyword>
<evidence type="ECO:0000256" key="3">
    <source>
        <dbReference type="ARBA" id="ARBA00022692"/>
    </source>
</evidence>
<keyword evidence="6" id="KW-1003">Cell membrane</keyword>
<dbReference type="EMBL" id="BMDG01000004">
    <property type="protein sequence ID" value="GGI06768.1"/>
    <property type="molecule type" value="Genomic_DNA"/>
</dbReference>
<name>A0ABQ2B305_9MICO</name>
<evidence type="ECO:0000256" key="6">
    <source>
        <dbReference type="RuleBase" id="RU363076"/>
    </source>
</evidence>
<evidence type="ECO:0000313" key="9">
    <source>
        <dbReference type="Proteomes" id="UP000632535"/>
    </source>
</evidence>
<dbReference type="Pfam" id="PF02104">
    <property type="entry name" value="SURF1"/>
    <property type="match status" value="1"/>
</dbReference>
<dbReference type="RefSeq" id="WP_229737667.1">
    <property type="nucleotide sequence ID" value="NZ_BMDG01000004.1"/>
</dbReference>
<sequence>MTGPTFPLRPAGAGRPPAPSPAAGDPSAPPAPRTRRQWVTLGVAAVLLAALCVLAAVWQWHRYTDREAQIDLVEANYAAEPAPLGDLLAAPGTTLADADVWHPAVATGTYRTQDTVLLRNRPVGGKPGFHVLVPFETTAGDGSRLVLVVDRGFVPQGDDAASPSSVPAPPEGEVEVVMTMRADEPSSGRGAPAGQVQAINTDQVLAAGADGAAWADGATAVAYGQVRTEDPAPGQVLGALPEPDTSPGSHLSYAFQWCIFALGAVGGYVVLWRRETRPATVTAGDLIAADRPDGEGDGTTGAAVRARRAPRRRLDEDYEDALVDAAEAGDGGRQASDTSSA</sequence>
<organism evidence="8 9">
    <name type="scientific">Isoptericola cucumis</name>
    <dbReference type="NCBI Taxonomy" id="1776856"/>
    <lineage>
        <taxon>Bacteria</taxon>
        <taxon>Bacillati</taxon>
        <taxon>Actinomycetota</taxon>
        <taxon>Actinomycetes</taxon>
        <taxon>Micrococcales</taxon>
        <taxon>Promicromonosporaceae</taxon>
        <taxon>Isoptericola</taxon>
    </lineage>
</organism>
<comment type="subcellular location">
    <subcellularLocation>
        <location evidence="6">Cell membrane</location>
        <topology evidence="6">Multi-pass membrane protein</topology>
    </subcellularLocation>
    <subcellularLocation>
        <location evidence="1">Membrane</location>
    </subcellularLocation>
</comment>
<dbReference type="PANTHER" id="PTHR23427:SF2">
    <property type="entry name" value="SURFEIT LOCUS PROTEIN 1"/>
    <property type="match status" value="1"/>
</dbReference>
<evidence type="ECO:0000256" key="1">
    <source>
        <dbReference type="ARBA" id="ARBA00004370"/>
    </source>
</evidence>
<accession>A0ABQ2B305</accession>
<dbReference type="PROSITE" id="PS50895">
    <property type="entry name" value="SURF1"/>
    <property type="match status" value="1"/>
</dbReference>
<comment type="caution">
    <text evidence="8">The sequence shown here is derived from an EMBL/GenBank/DDBJ whole genome shotgun (WGS) entry which is preliminary data.</text>
</comment>
<keyword evidence="4 6" id="KW-1133">Transmembrane helix</keyword>
<keyword evidence="3 6" id="KW-0812">Transmembrane</keyword>
<feature type="compositionally biased region" description="Low complexity" evidence="7">
    <location>
        <begin position="9"/>
        <end position="26"/>
    </location>
</feature>
<reference evidence="9" key="1">
    <citation type="journal article" date="2019" name="Int. J. Syst. Evol. Microbiol.">
        <title>The Global Catalogue of Microorganisms (GCM) 10K type strain sequencing project: providing services to taxonomists for standard genome sequencing and annotation.</title>
        <authorList>
            <consortium name="The Broad Institute Genomics Platform"/>
            <consortium name="The Broad Institute Genome Sequencing Center for Infectious Disease"/>
            <person name="Wu L."/>
            <person name="Ma J."/>
        </authorList>
    </citation>
    <scope>NUCLEOTIDE SEQUENCE [LARGE SCALE GENOMIC DNA]</scope>
    <source>
        <strain evidence="9">CCM 8653</strain>
    </source>
</reference>
<evidence type="ECO:0000313" key="8">
    <source>
        <dbReference type="EMBL" id="GGI06768.1"/>
    </source>
</evidence>
<feature type="transmembrane region" description="Helical" evidence="6">
    <location>
        <begin position="38"/>
        <end position="60"/>
    </location>
</feature>
<dbReference type="InterPro" id="IPR045214">
    <property type="entry name" value="Surf1/Surf4"/>
</dbReference>
<keyword evidence="5 6" id="KW-0472">Membrane</keyword>
<dbReference type="PANTHER" id="PTHR23427">
    <property type="entry name" value="SURFEIT LOCUS PROTEIN"/>
    <property type="match status" value="1"/>
</dbReference>